<dbReference type="InterPro" id="IPR017907">
    <property type="entry name" value="Znf_RING_CS"/>
</dbReference>
<proteinExistence type="predicted"/>
<dbReference type="AlphaFoldDB" id="A0AAV2PMM9"/>
<gene>
    <name evidence="6" type="ORF">MNOR_LOCUS2077</name>
</gene>
<dbReference type="EMBL" id="CAXKWB010000601">
    <property type="protein sequence ID" value="CAL4061327.1"/>
    <property type="molecule type" value="Genomic_DNA"/>
</dbReference>
<dbReference type="GO" id="GO:0008270">
    <property type="term" value="F:zinc ion binding"/>
    <property type="evidence" value="ECO:0007669"/>
    <property type="project" value="UniProtKB-KW"/>
</dbReference>
<evidence type="ECO:0000256" key="4">
    <source>
        <dbReference type="PROSITE-ProRule" id="PRU00175"/>
    </source>
</evidence>
<organism evidence="6 7">
    <name type="scientific">Meganyctiphanes norvegica</name>
    <name type="common">Northern krill</name>
    <name type="synonym">Thysanopoda norvegica</name>
    <dbReference type="NCBI Taxonomy" id="48144"/>
    <lineage>
        <taxon>Eukaryota</taxon>
        <taxon>Metazoa</taxon>
        <taxon>Ecdysozoa</taxon>
        <taxon>Arthropoda</taxon>
        <taxon>Crustacea</taxon>
        <taxon>Multicrustacea</taxon>
        <taxon>Malacostraca</taxon>
        <taxon>Eumalacostraca</taxon>
        <taxon>Eucarida</taxon>
        <taxon>Euphausiacea</taxon>
        <taxon>Euphausiidae</taxon>
        <taxon>Meganyctiphanes</taxon>
    </lineage>
</organism>
<accession>A0AAV2PMM9</accession>
<evidence type="ECO:0000256" key="3">
    <source>
        <dbReference type="ARBA" id="ARBA00022833"/>
    </source>
</evidence>
<sequence>MGQLNAPIDCGICLEEYDEIRRPRSLPCAHHVCSPCLQKHITFGGNKCSICSRAYTAISVDEFPINTDLEKMIQLWSHMSVNAARTNESSDEEDDFTNGYCSIHKKSLVYFRCKTHGIYICHQCAVIEHSPSKCDIIEIKEEMLKTKEDNLSKAHVRIVHLNSKTVTLESMIVEKRDNISKKKVQFNRLLREIDDDSKVCDQAQKSISENNNMKEQLLDCIVRLNQANTSKKINKECLAIQVKLEGRNDTEKNAKPLTKVSRPVSDAGAGVHVVIYFDLQGDGRPLGRVKILLTCGPKSRQEMLQLCMGDGGYSLKGSSFYNACNVGKAGERIAFSEFMTPSGQVEYKASKWDLEGEWGKIMMEGAVTGFSTSGGFMICTRTDQLSTDTLLVLGRIVSGLDLLRRALRQYTTLRDTSGQYTAANGFAEESDASRIIITDSGVEII</sequence>
<dbReference type="InterPro" id="IPR013083">
    <property type="entry name" value="Znf_RING/FYVE/PHD"/>
</dbReference>
<dbReference type="SMART" id="SM00184">
    <property type="entry name" value="RING"/>
    <property type="match status" value="1"/>
</dbReference>
<evidence type="ECO:0000256" key="1">
    <source>
        <dbReference type="ARBA" id="ARBA00022723"/>
    </source>
</evidence>
<dbReference type="PANTHER" id="PTHR25462">
    <property type="entry name" value="BONUS, ISOFORM C-RELATED"/>
    <property type="match status" value="1"/>
</dbReference>
<evidence type="ECO:0000259" key="5">
    <source>
        <dbReference type="PROSITE" id="PS50089"/>
    </source>
</evidence>
<evidence type="ECO:0000313" key="6">
    <source>
        <dbReference type="EMBL" id="CAL4061327.1"/>
    </source>
</evidence>
<dbReference type="SUPFAM" id="SSF57850">
    <property type="entry name" value="RING/U-box"/>
    <property type="match status" value="1"/>
</dbReference>
<name>A0AAV2PMM9_MEGNR</name>
<dbReference type="InterPro" id="IPR047153">
    <property type="entry name" value="TRIM45/56/19-like"/>
</dbReference>
<dbReference type="Gene3D" id="2.40.100.10">
    <property type="entry name" value="Cyclophilin-like"/>
    <property type="match status" value="1"/>
</dbReference>
<dbReference type="Proteomes" id="UP001497623">
    <property type="component" value="Unassembled WGS sequence"/>
</dbReference>
<dbReference type="PANTHER" id="PTHR25462:SF296">
    <property type="entry name" value="MEIOTIC P26, ISOFORM F"/>
    <property type="match status" value="1"/>
</dbReference>
<dbReference type="Gene3D" id="3.30.40.10">
    <property type="entry name" value="Zinc/RING finger domain, C3HC4 (zinc finger)"/>
    <property type="match status" value="1"/>
</dbReference>
<protein>
    <recommendedName>
        <fullName evidence="5">RING-type domain-containing protein</fullName>
    </recommendedName>
</protein>
<dbReference type="SUPFAM" id="SSF50891">
    <property type="entry name" value="Cyclophilin-like"/>
    <property type="match status" value="1"/>
</dbReference>
<keyword evidence="7" id="KW-1185">Reference proteome</keyword>
<feature type="domain" description="RING-type" evidence="5">
    <location>
        <begin position="10"/>
        <end position="52"/>
    </location>
</feature>
<dbReference type="PROSITE" id="PS00518">
    <property type="entry name" value="ZF_RING_1"/>
    <property type="match status" value="1"/>
</dbReference>
<dbReference type="PROSITE" id="PS50089">
    <property type="entry name" value="ZF_RING_2"/>
    <property type="match status" value="1"/>
</dbReference>
<keyword evidence="3" id="KW-0862">Zinc</keyword>
<dbReference type="Gene3D" id="3.30.160.60">
    <property type="entry name" value="Classic Zinc Finger"/>
    <property type="match status" value="1"/>
</dbReference>
<reference evidence="6 7" key="1">
    <citation type="submission" date="2024-05" db="EMBL/GenBank/DDBJ databases">
        <authorList>
            <person name="Wallberg A."/>
        </authorList>
    </citation>
    <scope>NUCLEOTIDE SEQUENCE [LARGE SCALE GENOMIC DNA]</scope>
</reference>
<dbReference type="Pfam" id="PF13639">
    <property type="entry name" value="zf-RING_2"/>
    <property type="match status" value="1"/>
</dbReference>
<evidence type="ECO:0000256" key="2">
    <source>
        <dbReference type="ARBA" id="ARBA00022771"/>
    </source>
</evidence>
<keyword evidence="2 4" id="KW-0863">Zinc-finger</keyword>
<evidence type="ECO:0000313" key="7">
    <source>
        <dbReference type="Proteomes" id="UP001497623"/>
    </source>
</evidence>
<comment type="caution">
    <text evidence="6">The sequence shown here is derived from an EMBL/GenBank/DDBJ whole genome shotgun (WGS) entry which is preliminary data.</text>
</comment>
<keyword evidence="1" id="KW-0479">Metal-binding</keyword>
<dbReference type="InterPro" id="IPR029000">
    <property type="entry name" value="Cyclophilin-like_dom_sf"/>
</dbReference>
<dbReference type="SUPFAM" id="SSF57845">
    <property type="entry name" value="B-box zinc-binding domain"/>
    <property type="match status" value="1"/>
</dbReference>
<dbReference type="CDD" id="cd19776">
    <property type="entry name" value="Bbox2_TRIM25_C-IV"/>
    <property type="match status" value="1"/>
</dbReference>
<dbReference type="InterPro" id="IPR001841">
    <property type="entry name" value="Znf_RING"/>
</dbReference>